<dbReference type="EMBL" id="LCWV01000012">
    <property type="protein sequence ID" value="PWI69227.1"/>
    <property type="molecule type" value="Genomic_DNA"/>
</dbReference>
<feature type="region of interest" description="Disordered" evidence="1">
    <location>
        <begin position="1"/>
        <end position="29"/>
    </location>
</feature>
<protein>
    <submittedName>
        <fullName evidence="2">Uncharacterized protein</fullName>
    </submittedName>
</protein>
<dbReference type="AlphaFoldDB" id="A0A2U3E3Z6"/>
<gene>
    <name evidence="2" type="ORF">PCL_00874</name>
</gene>
<name>A0A2U3E3Z6_PURLI</name>
<reference evidence="2 3" key="1">
    <citation type="journal article" date="2016" name="Front. Microbiol.">
        <title>Genome and transcriptome sequences reveal the specific parasitism of the nematophagous Purpureocillium lilacinum 36-1.</title>
        <authorList>
            <person name="Xie J."/>
            <person name="Li S."/>
            <person name="Mo C."/>
            <person name="Xiao X."/>
            <person name="Peng D."/>
            <person name="Wang G."/>
            <person name="Xiao Y."/>
        </authorList>
    </citation>
    <scope>NUCLEOTIDE SEQUENCE [LARGE SCALE GENOMIC DNA]</scope>
    <source>
        <strain evidence="2 3">36-1</strain>
    </source>
</reference>
<evidence type="ECO:0000313" key="3">
    <source>
        <dbReference type="Proteomes" id="UP000245956"/>
    </source>
</evidence>
<proteinExistence type="predicted"/>
<feature type="compositionally biased region" description="Gly residues" evidence="1">
    <location>
        <begin position="10"/>
        <end position="19"/>
    </location>
</feature>
<sequence length="284" mass="30130">MSPSVRFKAHGGGPRGGTGRQVRAAAGGHGASRPGFIVFRHVVWLSTARERRTRRDNDGEYASVVQIHTGSAPGTRTRILAAVARAPRPLWRPGRASFRRLVNAVALDATWELRDGDGIASGLEEISLVGRSAVTDVKTAEGCRSLDPGASASPGVSIHAVRPSRASRRKQWEERPCHPALRDLREALRKIGVVNPAPVTETDLGPGKPCKPCDASRANCRRLGLQAAVASNSRLLSGHSGETAPTYSGSASSDSQSTASSAVVNLCTWLPQYRTLQVHDVNGG</sequence>
<feature type="region of interest" description="Disordered" evidence="1">
    <location>
        <begin position="236"/>
        <end position="255"/>
    </location>
</feature>
<comment type="caution">
    <text evidence="2">The sequence shown here is derived from an EMBL/GenBank/DDBJ whole genome shotgun (WGS) entry which is preliminary data.</text>
</comment>
<feature type="region of interest" description="Disordered" evidence="1">
    <location>
        <begin position="145"/>
        <end position="176"/>
    </location>
</feature>
<evidence type="ECO:0000256" key="1">
    <source>
        <dbReference type="SAM" id="MobiDB-lite"/>
    </source>
</evidence>
<dbReference type="Proteomes" id="UP000245956">
    <property type="component" value="Unassembled WGS sequence"/>
</dbReference>
<accession>A0A2U3E3Z6</accession>
<organism evidence="2 3">
    <name type="scientific">Purpureocillium lilacinum</name>
    <name type="common">Paecilomyces lilacinus</name>
    <dbReference type="NCBI Taxonomy" id="33203"/>
    <lineage>
        <taxon>Eukaryota</taxon>
        <taxon>Fungi</taxon>
        <taxon>Dikarya</taxon>
        <taxon>Ascomycota</taxon>
        <taxon>Pezizomycotina</taxon>
        <taxon>Sordariomycetes</taxon>
        <taxon>Hypocreomycetidae</taxon>
        <taxon>Hypocreales</taxon>
        <taxon>Ophiocordycipitaceae</taxon>
        <taxon>Purpureocillium</taxon>
    </lineage>
</organism>
<evidence type="ECO:0000313" key="2">
    <source>
        <dbReference type="EMBL" id="PWI69227.1"/>
    </source>
</evidence>